<accession>A0AAQ3L2B8</accession>
<protein>
    <submittedName>
        <fullName evidence="2">Uncharacterized protein</fullName>
    </submittedName>
</protein>
<feature type="region of interest" description="Disordered" evidence="1">
    <location>
        <begin position="121"/>
        <end position="145"/>
    </location>
</feature>
<gene>
    <name evidence="2" type="ORF">Cni_G24398</name>
</gene>
<organism evidence="2 3">
    <name type="scientific">Canna indica</name>
    <name type="common">Indian-shot</name>
    <dbReference type="NCBI Taxonomy" id="4628"/>
    <lineage>
        <taxon>Eukaryota</taxon>
        <taxon>Viridiplantae</taxon>
        <taxon>Streptophyta</taxon>
        <taxon>Embryophyta</taxon>
        <taxon>Tracheophyta</taxon>
        <taxon>Spermatophyta</taxon>
        <taxon>Magnoliopsida</taxon>
        <taxon>Liliopsida</taxon>
        <taxon>Zingiberales</taxon>
        <taxon>Cannaceae</taxon>
        <taxon>Canna</taxon>
    </lineage>
</organism>
<dbReference type="Pfam" id="PF02622">
    <property type="entry name" value="DUF179"/>
    <property type="match status" value="1"/>
</dbReference>
<keyword evidence="3" id="KW-1185">Reference proteome</keyword>
<dbReference type="SUPFAM" id="SSF143456">
    <property type="entry name" value="VC0467-like"/>
    <property type="match status" value="1"/>
</dbReference>
<feature type="compositionally biased region" description="Basic and acidic residues" evidence="1">
    <location>
        <begin position="121"/>
        <end position="137"/>
    </location>
</feature>
<evidence type="ECO:0000256" key="1">
    <source>
        <dbReference type="SAM" id="MobiDB-lite"/>
    </source>
</evidence>
<evidence type="ECO:0000313" key="3">
    <source>
        <dbReference type="Proteomes" id="UP001327560"/>
    </source>
</evidence>
<reference evidence="2 3" key="1">
    <citation type="submission" date="2023-10" db="EMBL/GenBank/DDBJ databases">
        <title>Chromosome-scale genome assembly provides insights into flower coloration mechanisms of Canna indica.</title>
        <authorList>
            <person name="Li C."/>
        </authorList>
    </citation>
    <scope>NUCLEOTIDE SEQUENCE [LARGE SCALE GENOMIC DNA]</scope>
    <source>
        <tissue evidence="2">Flower</tissue>
    </source>
</reference>
<proteinExistence type="predicted"/>
<dbReference type="EMBL" id="CP136897">
    <property type="protein sequence ID" value="WOL15617.1"/>
    <property type="molecule type" value="Genomic_DNA"/>
</dbReference>
<evidence type="ECO:0000313" key="2">
    <source>
        <dbReference type="EMBL" id="WOL15617.1"/>
    </source>
</evidence>
<dbReference type="AlphaFoldDB" id="A0AAQ3L2B8"/>
<feature type="region of interest" description="Disordered" evidence="1">
    <location>
        <begin position="50"/>
        <end position="102"/>
    </location>
</feature>
<dbReference type="Gene3D" id="3.40.1740.10">
    <property type="entry name" value="VC0467-like"/>
    <property type="match status" value="1"/>
</dbReference>
<dbReference type="PANTHER" id="PTHR31984:SF11">
    <property type="entry name" value="TRANSPORTER, PUTATIVE (DUF179)-RELATED"/>
    <property type="match status" value="1"/>
</dbReference>
<sequence length="249" mass="27645">MDVWPLNLKGGSGVPVFPAMRMHEKLKLEPPSTRIEVNVSARRGMLTSRYRSVLVRAGDGGKKKDSDGDSSSPGNNDPLIPEEDNLHGNIQPNDLTKKSHGSLSDWRDFRANLVAWEQEHLRDPDPHSKETSSHEPAQKSSLKWAHPIPMPETGCVLVATEKLDGVPSFERTVVLLLRSGSRDIRDGPFGIILNRPLHRKIRHMKPSNPDLATIFADCSVYFGGPLEASMFLVRTGQQHGIASLLEKRI</sequence>
<dbReference type="Proteomes" id="UP001327560">
    <property type="component" value="Chromosome 8"/>
</dbReference>
<dbReference type="InterPro" id="IPR003774">
    <property type="entry name" value="AlgH-like"/>
</dbReference>
<name>A0AAQ3L2B8_9LILI</name>
<dbReference type="PANTHER" id="PTHR31984">
    <property type="entry name" value="TRANSPORTER, PUTATIVE (DUF179)-RELATED"/>
    <property type="match status" value="1"/>
</dbReference>